<dbReference type="Proteomes" id="UP000029692">
    <property type="component" value="Unassembled WGS sequence"/>
</dbReference>
<dbReference type="PROSITE" id="PS51782">
    <property type="entry name" value="LYSM"/>
    <property type="match status" value="2"/>
</dbReference>
<dbReference type="AlphaFoldDB" id="A0A098R467"/>
<reference evidence="3 4" key="1">
    <citation type="submission" date="2014-05" db="EMBL/GenBank/DDBJ databases">
        <title>De novo Genome Sequence of Spirocheata sp.</title>
        <authorList>
            <person name="Shivani Y."/>
            <person name="Subhash Y."/>
            <person name="Tushar L."/>
            <person name="Sasikala C."/>
            <person name="Ramana C.V."/>
        </authorList>
    </citation>
    <scope>NUCLEOTIDE SEQUENCE [LARGE SCALE GENOMIC DNA]</scope>
    <source>
        <strain evidence="3 4">JC230</strain>
    </source>
</reference>
<organism evidence="3 4">
    <name type="scientific">Spirochaeta lutea</name>
    <dbReference type="NCBI Taxonomy" id="1480694"/>
    <lineage>
        <taxon>Bacteria</taxon>
        <taxon>Pseudomonadati</taxon>
        <taxon>Spirochaetota</taxon>
        <taxon>Spirochaetia</taxon>
        <taxon>Spirochaetales</taxon>
        <taxon>Spirochaetaceae</taxon>
        <taxon>Spirochaeta</taxon>
    </lineage>
</organism>
<dbReference type="GO" id="GO:0004222">
    <property type="term" value="F:metalloendopeptidase activity"/>
    <property type="evidence" value="ECO:0007669"/>
    <property type="project" value="TreeGrafter"/>
</dbReference>
<evidence type="ECO:0000259" key="2">
    <source>
        <dbReference type="PROSITE" id="PS51782"/>
    </source>
</evidence>
<dbReference type="STRING" id="1480694.DC28_02495"/>
<dbReference type="eggNOG" id="COG1388">
    <property type="taxonomic scope" value="Bacteria"/>
</dbReference>
<dbReference type="InterPro" id="IPR018392">
    <property type="entry name" value="LysM"/>
</dbReference>
<keyword evidence="4" id="KW-1185">Reference proteome</keyword>
<dbReference type="Gene3D" id="3.10.350.10">
    <property type="entry name" value="LysM domain"/>
    <property type="match status" value="2"/>
</dbReference>
<name>A0A098R467_9SPIO</name>
<dbReference type="SUPFAM" id="SSF51261">
    <property type="entry name" value="Duplicated hybrid motif"/>
    <property type="match status" value="1"/>
</dbReference>
<dbReference type="EMBL" id="JNUP01000023">
    <property type="protein sequence ID" value="KGE73552.1"/>
    <property type="molecule type" value="Genomic_DNA"/>
</dbReference>
<dbReference type="PANTHER" id="PTHR21666">
    <property type="entry name" value="PEPTIDASE-RELATED"/>
    <property type="match status" value="1"/>
</dbReference>
<evidence type="ECO:0000313" key="3">
    <source>
        <dbReference type="EMBL" id="KGE73552.1"/>
    </source>
</evidence>
<protein>
    <recommendedName>
        <fullName evidence="2">LysM domain-containing protein</fullName>
    </recommendedName>
</protein>
<sequence length="313" mass="34512">MPLIAALYFSLIVFMVLSTNTTWETWFSPRPEVIELGSGVISEQVLKRYSAFVGDQNLPGVSTDSVDASQFLALKVGEYRIQPGDTLSEIALKFGLNMDTLISFNQIGDVRRMQIGKTLRIPNRDGLSYTVRTGDSLSSIATAKGTTVNALLDANDLKDATIVPGMNLFIPNVRMDEVDLKLALGELFILPTRGYYSSPFGYRADPFTGQRRFHNGLDIANDQGTPVWASIAGRVVHIESQVGNYGKFIIIQHPRGFKTLYAHLDSFSVKVGQYISQGQVIGRMGNTGRSTGSHLHFSVFKDNIPVDPMGYLH</sequence>
<dbReference type="InterPro" id="IPR036779">
    <property type="entry name" value="LysM_dom_sf"/>
</dbReference>
<dbReference type="InterPro" id="IPR050570">
    <property type="entry name" value="Cell_wall_metabolism_enzyme"/>
</dbReference>
<dbReference type="CDD" id="cd12797">
    <property type="entry name" value="M23_peptidase"/>
    <property type="match status" value="1"/>
</dbReference>
<feature type="domain" description="LysM" evidence="2">
    <location>
        <begin position="127"/>
        <end position="170"/>
    </location>
</feature>
<dbReference type="eggNOG" id="COG0739">
    <property type="taxonomic scope" value="Bacteria"/>
</dbReference>
<dbReference type="InterPro" id="IPR016047">
    <property type="entry name" value="M23ase_b-sheet_dom"/>
</dbReference>
<feature type="domain" description="LysM" evidence="2">
    <location>
        <begin position="77"/>
        <end position="121"/>
    </location>
</feature>
<dbReference type="InterPro" id="IPR011055">
    <property type="entry name" value="Dup_hybrid_motif"/>
</dbReference>
<dbReference type="PANTHER" id="PTHR21666:SF289">
    <property type="entry name" value="L-ALA--D-GLU ENDOPEPTIDASE"/>
    <property type="match status" value="1"/>
</dbReference>
<dbReference type="Gene3D" id="2.70.70.10">
    <property type="entry name" value="Glucose Permease (Domain IIA)"/>
    <property type="match status" value="1"/>
</dbReference>
<proteinExistence type="predicted"/>
<dbReference type="Pfam" id="PF01476">
    <property type="entry name" value="LysM"/>
    <property type="match status" value="2"/>
</dbReference>
<comment type="caution">
    <text evidence="3">The sequence shown here is derived from an EMBL/GenBank/DDBJ whole genome shotgun (WGS) entry which is preliminary data.</text>
</comment>
<evidence type="ECO:0000256" key="1">
    <source>
        <dbReference type="ARBA" id="ARBA00022729"/>
    </source>
</evidence>
<dbReference type="SMART" id="SM00257">
    <property type="entry name" value="LysM"/>
    <property type="match status" value="2"/>
</dbReference>
<accession>A0A098R467</accession>
<dbReference type="CDD" id="cd00118">
    <property type="entry name" value="LysM"/>
    <property type="match status" value="2"/>
</dbReference>
<gene>
    <name evidence="3" type="ORF">DC28_02495</name>
</gene>
<dbReference type="Pfam" id="PF01551">
    <property type="entry name" value="Peptidase_M23"/>
    <property type="match status" value="1"/>
</dbReference>
<evidence type="ECO:0000313" key="4">
    <source>
        <dbReference type="Proteomes" id="UP000029692"/>
    </source>
</evidence>
<keyword evidence="1" id="KW-0732">Signal</keyword>